<evidence type="ECO:0000313" key="3">
    <source>
        <dbReference type="EMBL" id="KRX04130.1"/>
    </source>
</evidence>
<dbReference type="GO" id="GO:0005737">
    <property type="term" value="C:cytoplasm"/>
    <property type="evidence" value="ECO:0007669"/>
    <property type="project" value="TreeGrafter"/>
</dbReference>
<proteinExistence type="predicted"/>
<dbReference type="GO" id="GO:0042026">
    <property type="term" value="P:protein refolding"/>
    <property type="evidence" value="ECO:0007669"/>
    <property type="project" value="TreeGrafter"/>
</dbReference>
<organism evidence="3 4">
    <name type="scientific">Pseudocohnilembus persalinus</name>
    <name type="common">Ciliate</name>
    <dbReference type="NCBI Taxonomy" id="266149"/>
    <lineage>
        <taxon>Eukaryota</taxon>
        <taxon>Sar</taxon>
        <taxon>Alveolata</taxon>
        <taxon>Ciliophora</taxon>
        <taxon>Intramacronucleata</taxon>
        <taxon>Oligohymenophorea</taxon>
        <taxon>Scuticociliatia</taxon>
        <taxon>Philasterida</taxon>
        <taxon>Pseudocohnilembidae</taxon>
        <taxon>Pseudocohnilembus</taxon>
    </lineage>
</organism>
<dbReference type="Gene3D" id="1.10.287.110">
    <property type="entry name" value="DnaJ domain"/>
    <property type="match status" value="1"/>
</dbReference>
<reference evidence="3 4" key="1">
    <citation type="journal article" date="2015" name="Sci. Rep.">
        <title>Genome of the facultative scuticociliatosis pathogen Pseudocohnilembus persalinus provides insight into its virulence through horizontal gene transfer.</title>
        <authorList>
            <person name="Xiong J."/>
            <person name="Wang G."/>
            <person name="Cheng J."/>
            <person name="Tian M."/>
            <person name="Pan X."/>
            <person name="Warren A."/>
            <person name="Jiang C."/>
            <person name="Yuan D."/>
            <person name="Miao W."/>
        </authorList>
    </citation>
    <scope>NUCLEOTIDE SEQUENCE [LARGE SCALE GENOMIC DNA]</scope>
    <source>
        <strain evidence="3">36N120E</strain>
    </source>
</reference>
<keyword evidence="4" id="KW-1185">Reference proteome</keyword>
<comment type="caution">
    <text evidence="3">The sequence shown here is derived from an EMBL/GenBank/DDBJ whole genome shotgun (WGS) entry which is preliminary data.</text>
</comment>
<gene>
    <name evidence="3" type="ORF">PPERSA_08345</name>
</gene>
<keyword evidence="1" id="KW-0143">Chaperone</keyword>
<sequence>MLIKKALFQPNSSIYFFSTKVAVQDPYKVLQLRRGCSFESVKNKYIQLSKTYHPDVNKDSKSEEIFKDINVAYMKIKEEYDLNPSAFAAKQNIKTEEDLNKLKFNYATVTEEEIYLAIFGKNYSDDPMMFYRKECQHLRAKFEKERKIMFETQGIEIKDNKDMRDFKNLMYEEKRKEQQQYRQTHSGPVLDQKEMSWMTIFALLVTGAGVFVWRQKEDGFKGTLDEKKLEKWRQKALANPKPRLPVKPKPPKREKSIEELLTDGNYQLNCKSYWFKQKKIVEALNERQDDRNRARFFNRNQGFHDIGDQGELYKVQTPH</sequence>
<dbReference type="SUPFAM" id="SSF46565">
    <property type="entry name" value="Chaperone J-domain"/>
    <property type="match status" value="1"/>
</dbReference>
<dbReference type="SMART" id="SM00271">
    <property type="entry name" value="DnaJ"/>
    <property type="match status" value="1"/>
</dbReference>
<dbReference type="EMBL" id="LDAU01000121">
    <property type="protein sequence ID" value="KRX04130.1"/>
    <property type="molecule type" value="Genomic_DNA"/>
</dbReference>
<dbReference type="InterPro" id="IPR001623">
    <property type="entry name" value="DnaJ_domain"/>
</dbReference>
<name>A0A0V0QPG3_PSEPJ</name>
<dbReference type="PROSITE" id="PS50076">
    <property type="entry name" value="DNAJ_2"/>
    <property type="match status" value="1"/>
</dbReference>
<dbReference type="PRINTS" id="PR00625">
    <property type="entry name" value="JDOMAIN"/>
</dbReference>
<dbReference type="PANTHER" id="PTHR43096:SF52">
    <property type="entry name" value="DNAJ HOMOLOG 1, MITOCHONDRIAL-RELATED"/>
    <property type="match status" value="1"/>
</dbReference>
<dbReference type="InParanoid" id="A0A0V0QPG3"/>
<evidence type="ECO:0000259" key="2">
    <source>
        <dbReference type="PROSITE" id="PS50076"/>
    </source>
</evidence>
<evidence type="ECO:0000256" key="1">
    <source>
        <dbReference type="ARBA" id="ARBA00023186"/>
    </source>
</evidence>
<dbReference type="InterPro" id="IPR036869">
    <property type="entry name" value="J_dom_sf"/>
</dbReference>
<dbReference type="PANTHER" id="PTHR43096">
    <property type="entry name" value="DNAJ HOMOLOG 1, MITOCHONDRIAL-RELATED"/>
    <property type="match status" value="1"/>
</dbReference>
<dbReference type="Proteomes" id="UP000054937">
    <property type="component" value="Unassembled WGS sequence"/>
</dbReference>
<accession>A0A0V0QPG3</accession>
<dbReference type="GO" id="GO:0051082">
    <property type="term" value="F:unfolded protein binding"/>
    <property type="evidence" value="ECO:0007669"/>
    <property type="project" value="TreeGrafter"/>
</dbReference>
<dbReference type="AlphaFoldDB" id="A0A0V0QPG3"/>
<dbReference type="Pfam" id="PF00226">
    <property type="entry name" value="DnaJ"/>
    <property type="match status" value="1"/>
</dbReference>
<dbReference type="CDD" id="cd06257">
    <property type="entry name" value="DnaJ"/>
    <property type="match status" value="1"/>
</dbReference>
<protein>
    <submittedName>
        <fullName evidence="3">DnaJ domain</fullName>
    </submittedName>
</protein>
<dbReference type="OrthoDB" id="445556at2759"/>
<feature type="domain" description="J" evidence="2">
    <location>
        <begin position="25"/>
        <end position="81"/>
    </location>
</feature>
<evidence type="ECO:0000313" key="4">
    <source>
        <dbReference type="Proteomes" id="UP000054937"/>
    </source>
</evidence>